<keyword evidence="3" id="KW-1185">Reference proteome</keyword>
<gene>
    <name evidence="2" type="ORF">RRG08_058662</name>
</gene>
<feature type="compositionally biased region" description="Polar residues" evidence="1">
    <location>
        <begin position="73"/>
        <end position="88"/>
    </location>
</feature>
<name>A0AAE0YWL3_9GAST</name>
<dbReference type="Proteomes" id="UP001283361">
    <property type="component" value="Unassembled WGS sequence"/>
</dbReference>
<evidence type="ECO:0000313" key="3">
    <source>
        <dbReference type="Proteomes" id="UP001283361"/>
    </source>
</evidence>
<reference evidence="2" key="1">
    <citation type="journal article" date="2023" name="G3 (Bethesda)">
        <title>A reference genome for the long-term kleptoplast-retaining sea slug Elysia crispata morphotype clarki.</title>
        <authorList>
            <person name="Eastman K.E."/>
            <person name="Pendleton A.L."/>
            <person name="Shaikh M.A."/>
            <person name="Suttiyut T."/>
            <person name="Ogas R."/>
            <person name="Tomko P."/>
            <person name="Gavelis G."/>
            <person name="Widhalm J.R."/>
            <person name="Wisecaver J.H."/>
        </authorList>
    </citation>
    <scope>NUCLEOTIDE SEQUENCE</scope>
    <source>
        <strain evidence="2">ECLA1</strain>
    </source>
</reference>
<dbReference type="EMBL" id="JAWDGP010005269">
    <property type="protein sequence ID" value="KAK3758392.1"/>
    <property type="molecule type" value="Genomic_DNA"/>
</dbReference>
<proteinExistence type="predicted"/>
<protein>
    <submittedName>
        <fullName evidence="2">Uncharacterized protein</fullName>
    </submittedName>
</protein>
<evidence type="ECO:0000256" key="1">
    <source>
        <dbReference type="SAM" id="MobiDB-lite"/>
    </source>
</evidence>
<comment type="caution">
    <text evidence="2">The sequence shown here is derived from an EMBL/GenBank/DDBJ whole genome shotgun (WGS) entry which is preliminary data.</text>
</comment>
<dbReference type="AlphaFoldDB" id="A0AAE0YWL3"/>
<organism evidence="2 3">
    <name type="scientific">Elysia crispata</name>
    <name type="common">lettuce slug</name>
    <dbReference type="NCBI Taxonomy" id="231223"/>
    <lineage>
        <taxon>Eukaryota</taxon>
        <taxon>Metazoa</taxon>
        <taxon>Spiralia</taxon>
        <taxon>Lophotrochozoa</taxon>
        <taxon>Mollusca</taxon>
        <taxon>Gastropoda</taxon>
        <taxon>Heterobranchia</taxon>
        <taxon>Euthyneura</taxon>
        <taxon>Panpulmonata</taxon>
        <taxon>Sacoglossa</taxon>
        <taxon>Placobranchoidea</taxon>
        <taxon>Plakobranchidae</taxon>
        <taxon>Elysia</taxon>
    </lineage>
</organism>
<evidence type="ECO:0000313" key="2">
    <source>
        <dbReference type="EMBL" id="KAK3758392.1"/>
    </source>
</evidence>
<feature type="region of interest" description="Disordered" evidence="1">
    <location>
        <begin position="73"/>
        <end position="95"/>
    </location>
</feature>
<accession>A0AAE0YWL3</accession>
<sequence>MKWYVCGFNSSGDNRPCHIKAQILCQTEADGKCRGTDTIRASTVRTLTVASGLEPASKVSPARYQVGREDCMNTGNTPTQNTPETKQGQPVHEPSTALPTREFMAYRICEKTIFTETDHDLTILGVNCSRFTYACQGLKNEIFGFHTHKKLMWGPRPI</sequence>